<dbReference type="PANTHER" id="PTHR12124">
    <property type="entry name" value="POLYMYOSITIS/SCLERODERMA AUTOANTIGEN-RELATED"/>
    <property type="match status" value="1"/>
</dbReference>
<evidence type="ECO:0000256" key="2">
    <source>
        <dbReference type="ARBA" id="ARBA00023242"/>
    </source>
</evidence>
<feature type="domain" description="HRDC" evidence="3">
    <location>
        <begin position="275"/>
        <end position="355"/>
    </location>
</feature>
<dbReference type="GO" id="GO:0071051">
    <property type="term" value="P:poly(A)-dependent snoRNA 3'-end processing"/>
    <property type="evidence" value="ECO:0007669"/>
    <property type="project" value="TreeGrafter"/>
</dbReference>
<dbReference type="GO" id="GO:0005730">
    <property type="term" value="C:nucleolus"/>
    <property type="evidence" value="ECO:0007669"/>
    <property type="project" value="TreeGrafter"/>
</dbReference>
<dbReference type="GO" id="GO:0071039">
    <property type="term" value="P:nuclear polyadenylation-dependent CUT catabolic process"/>
    <property type="evidence" value="ECO:0007669"/>
    <property type="project" value="TreeGrafter"/>
</dbReference>
<dbReference type="SUPFAM" id="SSF47819">
    <property type="entry name" value="HRDC-like"/>
    <property type="match status" value="1"/>
</dbReference>
<dbReference type="AlphaFoldDB" id="A0A1W0E711"/>
<dbReference type="STRING" id="646526.A0A1W0E711"/>
<evidence type="ECO:0000259" key="3">
    <source>
        <dbReference type="PROSITE" id="PS50967"/>
    </source>
</evidence>
<dbReference type="GO" id="GO:0000166">
    <property type="term" value="F:nucleotide binding"/>
    <property type="evidence" value="ECO:0007669"/>
    <property type="project" value="InterPro"/>
</dbReference>
<dbReference type="InterPro" id="IPR045092">
    <property type="entry name" value="Rrp6-like"/>
</dbReference>
<comment type="caution">
    <text evidence="4">The sequence shown here is derived from an EMBL/GenBank/DDBJ whole genome shotgun (WGS) entry which is preliminary data.</text>
</comment>
<dbReference type="GO" id="GO:0000175">
    <property type="term" value="F:3'-5'-RNA exonuclease activity"/>
    <property type="evidence" value="ECO:0007669"/>
    <property type="project" value="InterPro"/>
</dbReference>
<gene>
    <name evidence="4" type="ORF">EHP00_1809</name>
</gene>
<dbReference type="Proteomes" id="UP000192758">
    <property type="component" value="Unassembled WGS sequence"/>
</dbReference>
<name>A0A1W0E711_9MICR</name>
<sequence>MVLRNRINNLYRVFIQFIQKQNEHGINLDLSKFLNKLEKTRRIFCNAEQQLDTIQTRKSLSNKNGEEILQIWENEGIKAIVAKRISKPNIIHVEKVKEMCNCEVEIERFSFESNYKQILVIDKLEDLKKLEENLKTCTIEVFEHKYRTFKPFICYIGIYLINAEIYIVDMLRFKSVLRESKLLRCGIPKILHCEECARLLTQEFGDIGCYINFPQTEKSIYVDWRIRPIIPIMIDVIVKSLKNTVEKLKENIPFEKYMETEEEDFLEVFKAQNCLQEHYEALSEILETRAYYARMCNESVEYILSDEQILIFLQSCPKTMADVDVCLPRLSAEIRPYMTDFLTILNSKQKEFSIKRLKNKIENDYEIPEEITRGKKFGILEKDKTSCESTFEISDVEE</sequence>
<dbReference type="PANTHER" id="PTHR12124:SF47">
    <property type="entry name" value="EXOSOME COMPONENT 10"/>
    <property type="match status" value="1"/>
</dbReference>
<dbReference type="GO" id="GO:0071038">
    <property type="term" value="P:TRAMP-dependent tRNA surveillance pathway"/>
    <property type="evidence" value="ECO:0007669"/>
    <property type="project" value="TreeGrafter"/>
</dbReference>
<keyword evidence="5" id="KW-1185">Reference proteome</keyword>
<evidence type="ECO:0000256" key="1">
    <source>
        <dbReference type="ARBA" id="ARBA00004123"/>
    </source>
</evidence>
<evidence type="ECO:0000313" key="4">
    <source>
        <dbReference type="EMBL" id="OQS55047.1"/>
    </source>
</evidence>
<evidence type="ECO:0000313" key="5">
    <source>
        <dbReference type="Proteomes" id="UP000192758"/>
    </source>
</evidence>
<dbReference type="SUPFAM" id="SSF53098">
    <property type="entry name" value="Ribonuclease H-like"/>
    <property type="match status" value="1"/>
</dbReference>
<dbReference type="EMBL" id="MNPJ01000014">
    <property type="protein sequence ID" value="OQS55047.1"/>
    <property type="molecule type" value="Genomic_DNA"/>
</dbReference>
<reference evidence="4 5" key="1">
    <citation type="journal article" date="2017" name="Environ. Microbiol.">
        <title>Decay of the glycolytic pathway and adaptation to intranuclear parasitism within Enterocytozoonidae microsporidia.</title>
        <authorList>
            <person name="Wiredu Boakye D."/>
            <person name="Jaroenlak P."/>
            <person name="Prachumwat A."/>
            <person name="Williams T.A."/>
            <person name="Bateman K.S."/>
            <person name="Itsathitphaisarn O."/>
            <person name="Sritunyalucksana K."/>
            <person name="Paszkiewicz K.H."/>
            <person name="Moore K.A."/>
            <person name="Stentiford G.D."/>
            <person name="Williams B.A."/>
        </authorList>
    </citation>
    <scope>NUCLEOTIDE SEQUENCE [LARGE SCALE GENOMIC DNA]</scope>
    <source>
        <strain evidence="4 5">TH1</strain>
    </source>
</reference>
<proteinExistence type="predicted"/>
<dbReference type="PROSITE" id="PS50967">
    <property type="entry name" value="HRDC"/>
    <property type="match status" value="1"/>
</dbReference>
<dbReference type="GO" id="GO:0071035">
    <property type="term" value="P:nuclear polyadenylation-dependent rRNA catabolic process"/>
    <property type="evidence" value="ECO:0007669"/>
    <property type="project" value="TreeGrafter"/>
</dbReference>
<dbReference type="GO" id="GO:0071044">
    <property type="term" value="P:histone mRNA catabolic process"/>
    <property type="evidence" value="ECO:0007669"/>
    <property type="project" value="TreeGrafter"/>
</dbReference>
<dbReference type="InterPro" id="IPR002121">
    <property type="entry name" value="HRDC_dom"/>
</dbReference>
<comment type="subcellular location">
    <subcellularLocation>
        <location evidence="1">Nucleus</location>
    </subcellularLocation>
</comment>
<dbReference type="GO" id="GO:0000176">
    <property type="term" value="C:nuclear exosome (RNase complex)"/>
    <property type="evidence" value="ECO:0007669"/>
    <property type="project" value="TreeGrafter"/>
</dbReference>
<dbReference type="InterPro" id="IPR010997">
    <property type="entry name" value="HRDC-like_sf"/>
</dbReference>
<accession>A0A1W0E711</accession>
<organism evidence="4 5">
    <name type="scientific">Ecytonucleospora hepatopenaei</name>
    <dbReference type="NCBI Taxonomy" id="646526"/>
    <lineage>
        <taxon>Eukaryota</taxon>
        <taxon>Fungi</taxon>
        <taxon>Fungi incertae sedis</taxon>
        <taxon>Microsporidia</taxon>
        <taxon>Enterocytozoonidae</taxon>
        <taxon>Ecytonucleospora</taxon>
    </lineage>
</organism>
<dbReference type="GO" id="GO:0071040">
    <property type="term" value="P:nuclear polyadenylation-dependent antisense transcript catabolic process"/>
    <property type="evidence" value="ECO:0007669"/>
    <property type="project" value="TreeGrafter"/>
</dbReference>
<dbReference type="GO" id="GO:0071037">
    <property type="term" value="P:nuclear polyadenylation-dependent snRNA catabolic process"/>
    <property type="evidence" value="ECO:0007669"/>
    <property type="project" value="TreeGrafter"/>
</dbReference>
<dbReference type="OrthoDB" id="2250022at2759"/>
<dbReference type="GO" id="GO:0003727">
    <property type="term" value="F:single-stranded RNA binding"/>
    <property type="evidence" value="ECO:0007669"/>
    <property type="project" value="TreeGrafter"/>
</dbReference>
<keyword evidence="2" id="KW-0539">Nucleus</keyword>
<dbReference type="GO" id="GO:0000467">
    <property type="term" value="P:exonucleolytic trimming to generate mature 3'-end of 5.8S rRNA from tricistronic rRNA transcript (SSU-rRNA, 5.8S rRNA, LSU-rRNA)"/>
    <property type="evidence" value="ECO:0007669"/>
    <property type="project" value="InterPro"/>
</dbReference>
<dbReference type="InterPro" id="IPR012337">
    <property type="entry name" value="RNaseH-like_sf"/>
</dbReference>
<protein>
    <recommendedName>
        <fullName evidence="3">HRDC domain-containing protein</fullName>
    </recommendedName>
</protein>
<dbReference type="VEuPathDB" id="MicrosporidiaDB:EHP00_1809"/>
<dbReference type="Gene3D" id="1.10.150.80">
    <property type="entry name" value="HRDC domain"/>
    <property type="match status" value="1"/>
</dbReference>
<dbReference type="GO" id="GO:0071036">
    <property type="term" value="P:nuclear polyadenylation-dependent snoRNA catabolic process"/>
    <property type="evidence" value="ECO:0007669"/>
    <property type="project" value="TreeGrafter"/>
</dbReference>
<dbReference type="InterPro" id="IPR044876">
    <property type="entry name" value="HRDC_dom_sf"/>
</dbReference>